<evidence type="ECO:0000313" key="7">
    <source>
        <dbReference type="EMBL" id="CCQ89976.1"/>
    </source>
</evidence>
<keyword evidence="3 5" id="KW-1133">Transmembrane helix</keyword>
<feature type="transmembrane region" description="Helical" evidence="5">
    <location>
        <begin position="66"/>
        <end position="91"/>
    </location>
</feature>
<gene>
    <name evidence="7" type="primary">pstA</name>
    <name evidence="7" type="ORF">NITGR_20011</name>
</gene>
<name>M1YWE6_NITG3</name>
<keyword evidence="2 5" id="KW-0812">Transmembrane</keyword>
<dbReference type="GO" id="GO:0005886">
    <property type="term" value="C:plasma membrane"/>
    <property type="evidence" value="ECO:0007669"/>
    <property type="project" value="UniProtKB-SubCell"/>
</dbReference>
<evidence type="ECO:0000256" key="5">
    <source>
        <dbReference type="RuleBase" id="RU363032"/>
    </source>
</evidence>
<dbReference type="AlphaFoldDB" id="M1YWE6"/>
<comment type="caution">
    <text evidence="7">The sequence shown here is derived from an EMBL/GenBank/DDBJ whole genome shotgun (WGS) entry which is preliminary data.</text>
</comment>
<dbReference type="InterPro" id="IPR000515">
    <property type="entry name" value="MetI-like"/>
</dbReference>
<dbReference type="CDD" id="cd06261">
    <property type="entry name" value="TM_PBP2"/>
    <property type="match status" value="1"/>
</dbReference>
<feature type="transmembrane region" description="Helical" evidence="5">
    <location>
        <begin position="103"/>
        <end position="127"/>
    </location>
</feature>
<protein>
    <submittedName>
        <fullName evidence="7">Phosphate ABC transporter, inner membrane subunit PstA</fullName>
    </submittedName>
</protein>
<feature type="transmembrane region" description="Helical" evidence="5">
    <location>
        <begin position="251"/>
        <end position="272"/>
    </location>
</feature>
<organism evidence="7 8">
    <name type="scientific">Nitrospina gracilis (strain 3/211)</name>
    <dbReference type="NCBI Taxonomy" id="1266370"/>
    <lineage>
        <taxon>Bacteria</taxon>
        <taxon>Pseudomonadati</taxon>
        <taxon>Nitrospinota/Tectimicrobiota group</taxon>
        <taxon>Nitrospinota</taxon>
        <taxon>Nitrospinia</taxon>
        <taxon>Nitrospinales</taxon>
        <taxon>Nitrospinaceae</taxon>
        <taxon>Nitrospina</taxon>
    </lineage>
</organism>
<dbReference type="GO" id="GO:0055085">
    <property type="term" value="P:transmembrane transport"/>
    <property type="evidence" value="ECO:0007669"/>
    <property type="project" value="InterPro"/>
</dbReference>
<accession>M1YWE6</accession>
<dbReference type="InterPro" id="IPR035906">
    <property type="entry name" value="MetI-like_sf"/>
</dbReference>
<evidence type="ECO:0000259" key="6">
    <source>
        <dbReference type="PROSITE" id="PS50928"/>
    </source>
</evidence>
<keyword evidence="8" id="KW-1185">Reference proteome</keyword>
<dbReference type="PANTHER" id="PTHR43470:SF3">
    <property type="entry name" value="PHOSPHATE TRANSPORT SYSTEM PERMEASE PROTEIN PSTA-RELATED"/>
    <property type="match status" value="1"/>
</dbReference>
<dbReference type="HOGENOM" id="CLU_033621_2_2_0"/>
<dbReference type="Pfam" id="PF00528">
    <property type="entry name" value="BPD_transp_1"/>
    <property type="match status" value="1"/>
</dbReference>
<feature type="transmembrane region" description="Helical" evidence="5">
    <location>
        <begin position="133"/>
        <end position="156"/>
    </location>
</feature>
<comment type="subcellular location">
    <subcellularLocation>
        <location evidence="1 5">Cell membrane</location>
        <topology evidence="1 5">Multi-pass membrane protein</topology>
    </subcellularLocation>
</comment>
<feature type="transmembrane region" description="Helical" evidence="5">
    <location>
        <begin position="177"/>
        <end position="199"/>
    </location>
</feature>
<evidence type="ECO:0000256" key="2">
    <source>
        <dbReference type="ARBA" id="ARBA00022692"/>
    </source>
</evidence>
<evidence type="ECO:0000256" key="1">
    <source>
        <dbReference type="ARBA" id="ARBA00004651"/>
    </source>
</evidence>
<dbReference type="EMBL" id="CAQJ01000022">
    <property type="protein sequence ID" value="CCQ89976.1"/>
    <property type="molecule type" value="Genomic_DNA"/>
</dbReference>
<reference evidence="7 8" key="1">
    <citation type="journal article" date="2013" name="Front. Microbiol.">
        <title>The genome of Nitrospina gracilis illuminates the metabolism and evolution of the major marine nitrite oxidizer.</title>
        <authorList>
            <person name="Luecker S."/>
            <person name="Nowka B."/>
            <person name="Rattei T."/>
            <person name="Spieck E."/>
            <person name="and Daims H."/>
        </authorList>
    </citation>
    <scope>NUCLEOTIDE SEQUENCE [LARGE SCALE GENOMIC DNA]</scope>
    <source>
        <strain evidence="7 8">3/211</strain>
    </source>
</reference>
<proteinExistence type="inferred from homology"/>
<evidence type="ECO:0000256" key="3">
    <source>
        <dbReference type="ARBA" id="ARBA00022989"/>
    </source>
</evidence>
<dbReference type="PANTHER" id="PTHR43470">
    <property type="entry name" value="PHOSPHATE TRANSPORT SYSTEM PERMEASE PROTEIN PSTA-RELATED"/>
    <property type="match status" value="1"/>
</dbReference>
<keyword evidence="5" id="KW-0813">Transport</keyword>
<dbReference type="PROSITE" id="PS50928">
    <property type="entry name" value="ABC_TM1"/>
    <property type="match status" value="1"/>
</dbReference>
<dbReference type="STRING" id="1266370.NITGR_20011"/>
<keyword evidence="4 5" id="KW-0472">Membrane</keyword>
<comment type="similarity">
    <text evidence="5">Belongs to the binding-protein-dependent transport system permease family.</text>
</comment>
<dbReference type="SUPFAM" id="SSF161098">
    <property type="entry name" value="MetI-like"/>
    <property type="match status" value="1"/>
</dbReference>
<evidence type="ECO:0000256" key="4">
    <source>
        <dbReference type="ARBA" id="ARBA00023136"/>
    </source>
</evidence>
<dbReference type="Proteomes" id="UP000011704">
    <property type="component" value="Unassembled WGS sequence"/>
</dbReference>
<dbReference type="RefSeq" id="WP_005006959.1">
    <property type="nucleotide sequence ID" value="NZ_HG422173.1"/>
</dbReference>
<evidence type="ECO:0000313" key="8">
    <source>
        <dbReference type="Proteomes" id="UP000011704"/>
    </source>
</evidence>
<feature type="transmembrane region" description="Helical" evidence="5">
    <location>
        <begin position="12"/>
        <end position="34"/>
    </location>
</feature>
<sequence>MNRRAFEKLGIAFSGALAVFGCLILGFILVTVWVRGAPVLDLAFLTEPASGFGQSGGVRYQILGTLLLMTGAALVCLPVALGSVLFTTEFLRSPLLKKSFRSLIYSLNAMPTVLFGLMGYIVFGVLLDTGVSWLTGTLILAIMILPTLHISLLETVESIPTRYREAGLALGLTPGQLIRSVILPHSVSGLVTGTLLGLARAAGETAAIMFTATVFSGVTVPRSFSEPVTTLQTHILVLAQEALDPQAVSQAWGAAFVLLMGVMGLIALALFWRTRIQMEAQR</sequence>
<feature type="domain" description="ABC transmembrane type-1" evidence="6">
    <location>
        <begin position="62"/>
        <end position="269"/>
    </location>
</feature>
<dbReference type="InParanoid" id="M1YWE6"/>
<dbReference type="PROSITE" id="PS51257">
    <property type="entry name" value="PROKAR_LIPOPROTEIN"/>
    <property type="match status" value="1"/>
</dbReference>
<dbReference type="Gene3D" id="1.10.3720.10">
    <property type="entry name" value="MetI-like"/>
    <property type="match status" value="1"/>
</dbReference>